<name>A0A4U5MSB1_STECR</name>
<keyword evidence="2" id="KW-1185">Reference proteome</keyword>
<sequence>MDHLPYGFYRELASNLENDDITKLRSILSVFDSIQPAILNERRMLYVTIFYSDAQNAICASFAQTDTEYSLSEILEEKSLIFFLHDVEIARETCPRYLKHHRIEEKDFPTLVSFLASLRTCEATLKFKNRLPNFYLWVPFLEAFKNHVFEKIELRYHPHPACVDFLLSQLGKQLRYLKLHGNWPSSLAAKINQFVDLAWNNPVFKIGELRLYKTDLRFSFKTFETIMERRERRDKSQYIGAKLNATYMEMFDYFEGLEKKFMWRRRTRES</sequence>
<dbReference type="EMBL" id="AZBU02000006">
    <property type="protein sequence ID" value="TKR72599.1"/>
    <property type="molecule type" value="Genomic_DNA"/>
</dbReference>
<evidence type="ECO:0000313" key="2">
    <source>
        <dbReference type="Proteomes" id="UP000298663"/>
    </source>
</evidence>
<dbReference type="AlphaFoldDB" id="A0A4U5MSB1"/>
<reference evidence="1 2" key="1">
    <citation type="journal article" date="2015" name="Genome Biol.">
        <title>Comparative genomics of Steinernema reveals deeply conserved gene regulatory networks.</title>
        <authorList>
            <person name="Dillman A.R."/>
            <person name="Macchietto M."/>
            <person name="Porter C.F."/>
            <person name="Rogers A."/>
            <person name="Williams B."/>
            <person name="Antoshechkin I."/>
            <person name="Lee M.M."/>
            <person name="Goodwin Z."/>
            <person name="Lu X."/>
            <person name="Lewis E.E."/>
            <person name="Goodrich-Blair H."/>
            <person name="Stock S.P."/>
            <person name="Adams B.J."/>
            <person name="Sternberg P.W."/>
            <person name="Mortazavi A."/>
        </authorList>
    </citation>
    <scope>NUCLEOTIDE SEQUENCE [LARGE SCALE GENOMIC DNA]</scope>
    <source>
        <strain evidence="1 2">ALL</strain>
    </source>
</reference>
<comment type="caution">
    <text evidence="1">The sequence shown here is derived from an EMBL/GenBank/DDBJ whole genome shotgun (WGS) entry which is preliminary data.</text>
</comment>
<protein>
    <submittedName>
        <fullName evidence="1">Uncharacterized protein</fullName>
    </submittedName>
</protein>
<organism evidence="1 2">
    <name type="scientific">Steinernema carpocapsae</name>
    <name type="common">Entomopathogenic nematode</name>
    <dbReference type="NCBI Taxonomy" id="34508"/>
    <lineage>
        <taxon>Eukaryota</taxon>
        <taxon>Metazoa</taxon>
        <taxon>Ecdysozoa</taxon>
        <taxon>Nematoda</taxon>
        <taxon>Chromadorea</taxon>
        <taxon>Rhabditida</taxon>
        <taxon>Tylenchina</taxon>
        <taxon>Panagrolaimomorpha</taxon>
        <taxon>Strongyloidoidea</taxon>
        <taxon>Steinernematidae</taxon>
        <taxon>Steinernema</taxon>
    </lineage>
</organism>
<accession>A0A4U5MSB1</accession>
<dbReference type="Proteomes" id="UP000298663">
    <property type="component" value="Unassembled WGS sequence"/>
</dbReference>
<reference evidence="1 2" key="2">
    <citation type="journal article" date="2019" name="G3 (Bethesda)">
        <title>Hybrid Assembly of the Genome of the Entomopathogenic Nematode Steinernema carpocapsae Identifies the X-Chromosome.</title>
        <authorList>
            <person name="Serra L."/>
            <person name="Macchietto M."/>
            <person name="Macias-Munoz A."/>
            <person name="McGill C.J."/>
            <person name="Rodriguez I.M."/>
            <person name="Rodriguez B."/>
            <person name="Murad R."/>
            <person name="Mortazavi A."/>
        </authorList>
    </citation>
    <scope>NUCLEOTIDE SEQUENCE [LARGE SCALE GENOMIC DNA]</scope>
    <source>
        <strain evidence="1 2">ALL</strain>
    </source>
</reference>
<evidence type="ECO:0000313" key="1">
    <source>
        <dbReference type="EMBL" id="TKR72599.1"/>
    </source>
</evidence>
<gene>
    <name evidence="1" type="ORF">L596_020020</name>
</gene>
<proteinExistence type="predicted"/>